<dbReference type="Pfam" id="PF14223">
    <property type="entry name" value="Retrotran_gag_2"/>
    <property type="match status" value="1"/>
</dbReference>
<proteinExistence type="predicted"/>
<organism evidence="1 2">
    <name type="scientific">Solanum tuberosum</name>
    <name type="common">Potato</name>
    <dbReference type="NCBI Taxonomy" id="4113"/>
    <lineage>
        <taxon>Eukaryota</taxon>
        <taxon>Viridiplantae</taxon>
        <taxon>Streptophyta</taxon>
        <taxon>Embryophyta</taxon>
        <taxon>Tracheophyta</taxon>
        <taxon>Spermatophyta</taxon>
        <taxon>Magnoliopsida</taxon>
        <taxon>eudicotyledons</taxon>
        <taxon>Gunneridae</taxon>
        <taxon>Pentapetalae</taxon>
        <taxon>asterids</taxon>
        <taxon>lamiids</taxon>
        <taxon>Solanales</taxon>
        <taxon>Solanaceae</taxon>
        <taxon>Solanoideae</taxon>
        <taxon>Solaneae</taxon>
        <taxon>Solanum</taxon>
    </lineage>
</organism>
<dbReference type="PANTHER" id="PTHR47481">
    <property type="match status" value="1"/>
</dbReference>
<accession>A0ABQ7W088</accession>
<keyword evidence="2" id="KW-1185">Reference proteome</keyword>
<evidence type="ECO:0000313" key="1">
    <source>
        <dbReference type="EMBL" id="KAH0773731.1"/>
    </source>
</evidence>
<protein>
    <recommendedName>
        <fullName evidence="3">Retrotransposon Copia-like N-terminal domain-containing protein</fullName>
    </recommendedName>
</protein>
<dbReference type="EMBL" id="JAIVGD010000005">
    <property type="protein sequence ID" value="KAH0773731.1"/>
    <property type="molecule type" value="Genomic_DNA"/>
</dbReference>
<evidence type="ECO:0000313" key="2">
    <source>
        <dbReference type="Proteomes" id="UP000826656"/>
    </source>
</evidence>
<comment type="caution">
    <text evidence="1">The sequence shown here is derived from an EMBL/GenBank/DDBJ whole genome shotgun (WGS) entry which is preliminary data.</text>
</comment>
<gene>
    <name evidence="1" type="ORF">KY290_010868</name>
</gene>
<name>A0ABQ7W088_SOLTU</name>
<evidence type="ECO:0008006" key="3">
    <source>
        <dbReference type="Google" id="ProtNLM"/>
    </source>
</evidence>
<dbReference type="Proteomes" id="UP000826656">
    <property type="component" value="Unassembled WGS sequence"/>
</dbReference>
<dbReference type="PANTHER" id="PTHR47481:SF21">
    <property type="entry name" value="BASIC-LEUCINE ZIPPER TRANSCRIPTION FACTOR Q-RELATED"/>
    <property type="match status" value="1"/>
</dbReference>
<reference evidence="1 2" key="1">
    <citation type="journal article" date="2021" name="bioRxiv">
        <title>Chromosome-scale and haplotype-resolved genome assembly of a tetraploid potato cultivar.</title>
        <authorList>
            <person name="Sun H."/>
            <person name="Jiao W.-B."/>
            <person name="Krause K."/>
            <person name="Campoy J.A."/>
            <person name="Goel M."/>
            <person name="Folz-Donahue K."/>
            <person name="Kukat C."/>
            <person name="Huettel B."/>
            <person name="Schneeberger K."/>
        </authorList>
    </citation>
    <scope>NUCLEOTIDE SEQUENCE [LARGE SCALE GENOMIC DNA]</scope>
    <source>
        <strain evidence="1">SolTubOtavaFocal</strain>
        <tissue evidence="1">Leaves</tissue>
    </source>
</reference>
<sequence>MAPNTSVVNADNISSSKIVVQFNPVTQLPIKLASSHNFSLWKAQVSMLMRGHNLFGHLDGSILIPSKTISENNLELIQNAILATMDATIGSAVASAPNAKVSWDALHATNVNKSQTCIFSLRDRLARLSKDSRLVADYLHQVRSLCDELATTGSPVSNEELVVKILTGLGSEFREISAAIRARDSAIPYEELYEKLLDQELFLQHEEAKKITFVPITANFAQGTATAYPSGLQQ</sequence>